<dbReference type="Pfam" id="PF13628">
    <property type="entry name" value="DUF4142"/>
    <property type="match status" value="1"/>
</dbReference>
<dbReference type="PANTHER" id="PTHR38593">
    <property type="entry name" value="BLR2558 PROTEIN"/>
    <property type="match status" value="1"/>
</dbReference>
<evidence type="ECO:0000313" key="4">
    <source>
        <dbReference type="EMBL" id="EAU67934.1"/>
    </source>
</evidence>
<keyword evidence="5" id="KW-1185">Reference proteome</keyword>
<reference evidence="3 5" key="2">
    <citation type="journal article" date="2011" name="Mol. Biol. Evol.">
        <title>Comparative genomic analysis of fruiting body formation in Myxococcales.</title>
        <authorList>
            <person name="Huntley S."/>
            <person name="Hamann N."/>
            <person name="Wegener-Feldbrugge S."/>
            <person name="Treuner-Lange A."/>
            <person name="Kube M."/>
            <person name="Reinhardt R."/>
            <person name="Klages S."/>
            <person name="Muller R."/>
            <person name="Ronning C.M."/>
            <person name="Nierman W.C."/>
            <person name="Sogaard-Andersen L."/>
        </authorList>
    </citation>
    <scope>NUCLEOTIDE SEQUENCE [LARGE SCALE GENOMIC DNA]</scope>
    <source>
        <strain evidence="3 5">DW4/3-1</strain>
    </source>
</reference>
<feature type="domain" description="DUF4142" evidence="2">
    <location>
        <begin position="95"/>
        <end position="237"/>
    </location>
</feature>
<evidence type="ECO:0000256" key="1">
    <source>
        <dbReference type="SAM" id="MobiDB-lite"/>
    </source>
</evidence>
<feature type="region of interest" description="Disordered" evidence="1">
    <location>
        <begin position="248"/>
        <end position="290"/>
    </location>
</feature>
<dbReference type="EMBL" id="CP002271">
    <property type="protein sequence ID" value="ADO75753.1"/>
    <property type="molecule type" value="Genomic_DNA"/>
</dbReference>
<dbReference type="OrthoDB" id="5526146at2"/>
<proteinExistence type="predicted"/>
<dbReference type="HOGENOM" id="CLU_083619_0_0_7"/>
<dbReference type="Gene3D" id="1.20.1260.10">
    <property type="match status" value="1"/>
</dbReference>
<evidence type="ECO:0000313" key="3">
    <source>
        <dbReference type="EMBL" id="ADO75753.1"/>
    </source>
</evidence>
<accession>Q097L7</accession>
<evidence type="ECO:0000259" key="2">
    <source>
        <dbReference type="Pfam" id="PF13628"/>
    </source>
</evidence>
<organism evidence="4 6">
    <name type="scientific">Stigmatella aurantiaca (strain DW4/3-1)</name>
    <dbReference type="NCBI Taxonomy" id="378806"/>
    <lineage>
        <taxon>Bacteria</taxon>
        <taxon>Pseudomonadati</taxon>
        <taxon>Myxococcota</taxon>
        <taxon>Myxococcia</taxon>
        <taxon>Myxococcales</taxon>
        <taxon>Cystobacterineae</taxon>
        <taxon>Archangiaceae</taxon>
        <taxon>Stigmatella</taxon>
    </lineage>
</organism>
<dbReference type="InterPro" id="IPR012347">
    <property type="entry name" value="Ferritin-like"/>
</dbReference>
<dbReference type="PANTHER" id="PTHR38593:SF1">
    <property type="entry name" value="BLR2558 PROTEIN"/>
    <property type="match status" value="1"/>
</dbReference>
<gene>
    <name evidence="3" type="ordered locus">STAUR_7998</name>
    <name evidence="4" type="ORF">STIAU_3412</name>
</gene>
<dbReference type="KEGG" id="sur:STAUR_7998"/>
<sequence>MSRVPNTATNDGAALSFIGRLPDVPLRKEALMKRAIQSFLVAGSLICGSAAWAQGTAPAPTTATQGPAAGTKAGAKAGTKSGVVEHMGVTIPADEKAYLERLHHANQQEIKLGEIAQQNASNPDVKSFGSMMVQEHTAADQKLMTYAQGKGLKLAEPKPINDVEKKAKVADKASMEKLQALKGAPFDSAYMANQLGAHDMVLGKLAAGQQAFSGNADVLALINENIQHVSQHRQQAYTVLGKLAPQPAGVGGSGDVHMGHNPGTGSMDGTKAGSTDMNKATPPTNTGMKK</sequence>
<dbReference type="STRING" id="378806.STAUR_7998"/>
<dbReference type="AlphaFoldDB" id="Q097L7"/>
<dbReference type="Proteomes" id="UP000032702">
    <property type="component" value="Unassembled WGS sequence"/>
</dbReference>
<feature type="compositionally biased region" description="Polar residues" evidence="1">
    <location>
        <begin position="272"/>
        <end position="290"/>
    </location>
</feature>
<reference evidence="4 6" key="1">
    <citation type="submission" date="2006-04" db="EMBL/GenBank/DDBJ databases">
        <authorList>
            <person name="Nierman W.C."/>
        </authorList>
    </citation>
    <scope>NUCLEOTIDE SEQUENCE [LARGE SCALE GENOMIC DNA]</scope>
    <source>
        <strain evidence="4 6">DW4/3-1</strain>
    </source>
</reference>
<evidence type="ECO:0000313" key="6">
    <source>
        <dbReference type="Proteomes" id="UP000032702"/>
    </source>
</evidence>
<name>Q097L7_STIAD</name>
<dbReference type="eggNOG" id="COG3652">
    <property type="taxonomic scope" value="Bacteria"/>
</dbReference>
<evidence type="ECO:0000313" key="5">
    <source>
        <dbReference type="Proteomes" id="UP000001351"/>
    </source>
</evidence>
<dbReference type="InterPro" id="IPR025419">
    <property type="entry name" value="DUF4142"/>
</dbReference>
<protein>
    <submittedName>
        <fullName evidence="3">Conserved uncharacterized protein</fullName>
    </submittedName>
</protein>
<dbReference type="PATRIC" id="fig|378806.16.peg.7250"/>
<dbReference type="EMBL" id="AAMD01000024">
    <property type="protein sequence ID" value="EAU67934.1"/>
    <property type="molecule type" value="Genomic_DNA"/>
</dbReference>
<dbReference type="Proteomes" id="UP000001351">
    <property type="component" value="Chromosome"/>
</dbReference>